<proteinExistence type="predicted"/>
<name>A0ACC6PTX6_9ACTN</name>
<evidence type="ECO:0000313" key="2">
    <source>
        <dbReference type="Proteomes" id="UP001377168"/>
    </source>
</evidence>
<sequence length="402" mass="44501">MRDIEALIPQAGREDATALREFDADALARYVADRAHPWWRRRPCALALAGRVPEARVPALLARVRDSGDVSEVRRALLDVLADRAELLPWLRHEDRRTEKSFGMPEAFLHARGRLGDRTAVRELATLAADPWPRNQALGEAGLDALTARYELDAVLDDLGDARPEDRAFRVRIRARAGEDVTDALADPDRLVAHLAQSLADDPDRLRLYLDDAPTTDAKLWAAYALYRLTEDAAETRAIHEALGHPRVEVPGLDEQLRSAIVHAYAPGCRTQSDPRWRVEVLCTEPPPRVDVDEQLRRATAALTAAHLAPGQPVSCGEHHQQGDGTYHVIGYGGGKEVCVSTLGRFATGHDTDPAARQALESAGFRWIDEATGAIPVTDLCVYYFGNRAPLDVDTLLFYWQD</sequence>
<comment type="caution">
    <text evidence="1">The sequence shown here is derived from an EMBL/GenBank/DDBJ whole genome shotgun (WGS) entry which is preliminary data.</text>
</comment>
<dbReference type="Proteomes" id="UP001377168">
    <property type="component" value="Unassembled WGS sequence"/>
</dbReference>
<protein>
    <submittedName>
        <fullName evidence="1">Uncharacterized protein</fullName>
    </submittedName>
</protein>
<gene>
    <name evidence="1" type="ORF">WKI67_15685</name>
</gene>
<accession>A0ACC6PTX6</accession>
<organism evidence="1 2">
    <name type="scientific">Streptomyces achmelvichensis</name>
    <dbReference type="NCBI Taxonomy" id="3134111"/>
    <lineage>
        <taxon>Bacteria</taxon>
        <taxon>Bacillati</taxon>
        <taxon>Actinomycetota</taxon>
        <taxon>Actinomycetes</taxon>
        <taxon>Kitasatosporales</taxon>
        <taxon>Streptomycetaceae</taxon>
        <taxon>Streptomyces</taxon>
    </lineage>
</organism>
<dbReference type="EMBL" id="JBBKAJ010000022">
    <property type="protein sequence ID" value="MEJ8634834.1"/>
    <property type="molecule type" value="Genomic_DNA"/>
</dbReference>
<evidence type="ECO:0000313" key="1">
    <source>
        <dbReference type="EMBL" id="MEJ8634834.1"/>
    </source>
</evidence>
<keyword evidence="2" id="KW-1185">Reference proteome</keyword>
<reference evidence="1" key="1">
    <citation type="submission" date="2024-03" db="EMBL/GenBank/DDBJ databases">
        <title>Novel Streptomyces species of biotechnological and ecological value are a feature of Machair soil.</title>
        <authorList>
            <person name="Prole J.R."/>
            <person name="Goodfellow M."/>
            <person name="Allenby N."/>
            <person name="Ward A.C."/>
        </authorList>
    </citation>
    <scope>NUCLEOTIDE SEQUENCE</scope>
    <source>
        <strain evidence="1">MS2.AVA.5</strain>
    </source>
</reference>